<evidence type="ECO:0000256" key="4">
    <source>
        <dbReference type="ARBA" id="ARBA00022729"/>
    </source>
</evidence>
<dbReference type="PROSITE" id="PS50853">
    <property type="entry name" value="FN3"/>
    <property type="match status" value="3"/>
</dbReference>
<dbReference type="InterPro" id="IPR013783">
    <property type="entry name" value="Ig-like_fold"/>
</dbReference>
<dbReference type="GeneTree" id="ENSGT00940000164079"/>
<dbReference type="GO" id="GO:0004725">
    <property type="term" value="F:protein tyrosine phosphatase activity"/>
    <property type="evidence" value="ECO:0007669"/>
    <property type="project" value="UniProtKB-EC"/>
</dbReference>
<dbReference type="SUPFAM" id="SSF52799">
    <property type="entry name" value="(Phosphotyrosine protein) phosphatases II"/>
    <property type="match status" value="2"/>
</dbReference>
<dbReference type="FunFam" id="3.90.190.10:FF:000009">
    <property type="entry name" value="Receptor-type tyrosine-protein phosphatase beta"/>
    <property type="match status" value="1"/>
</dbReference>
<dbReference type="GO" id="GO:0048513">
    <property type="term" value="P:animal organ development"/>
    <property type="evidence" value="ECO:0007669"/>
    <property type="project" value="UniProtKB-ARBA"/>
</dbReference>
<keyword evidence="3" id="KW-0812">Transmembrane</keyword>
<comment type="subcellular location">
    <subcellularLocation>
        <location evidence="1">Membrane</location>
        <topology evidence="1">Single-pass type I membrane protein</topology>
    </subcellularLocation>
</comment>
<evidence type="ECO:0000256" key="7">
    <source>
        <dbReference type="ARBA" id="ARBA00022912"/>
    </source>
</evidence>
<evidence type="ECO:0000256" key="13">
    <source>
        <dbReference type="ARBA" id="ARBA00073603"/>
    </source>
</evidence>
<dbReference type="FunFam" id="2.60.40.10:FF:000369">
    <property type="entry name" value="Protein tyrosine phosphatase, receptor type B"/>
    <property type="match status" value="1"/>
</dbReference>
<keyword evidence="10" id="KW-0325">Glycoprotein</keyword>
<dbReference type="EC" id="3.1.3.48" evidence="2"/>
<evidence type="ECO:0000259" key="18">
    <source>
        <dbReference type="PROSITE" id="PS50056"/>
    </source>
</evidence>
<evidence type="ECO:0000313" key="20">
    <source>
        <dbReference type="Ensembl" id="ENSNVIP00000018779.1"/>
    </source>
</evidence>
<reference evidence="20" key="1">
    <citation type="submission" date="2025-08" db="UniProtKB">
        <authorList>
            <consortium name="Ensembl"/>
        </authorList>
    </citation>
    <scope>IDENTIFICATION</scope>
</reference>
<feature type="domain" description="Tyrosine-protein phosphatase" evidence="17">
    <location>
        <begin position="1089"/>
        <end position="1348"/>
    </location>
</feature>
<evidence type="ECO:0000256" key="10">
    <source>
        <dbReference type="ARBA" id="ARBA00023180"/>
    </source>
</evidence>
<keyword evidence="9" id="KW-0472">Membrane</keyword>
<evidence type="ECO:0000256" key="9">
    <source>
        <dbReference type="ARBA" id="ARBA00023136"/>
    </source>
</evidence>
<evidence type="ECO:0000256" key="1">
    <source>
        <dbReference type="ARBA" id="ARBA00004479"/>
    </source>
</evidence>
<dbReference type="InterPro" id="IPR050713">
    <property type="entry name" value="RTP_Phos/Ushers"/>
</dbReference>
<feature type="domain" description="Tyrosine-protein phosphatase" evidence="17">
    <location>
        <begin position="1400"/>
        <end position="1622"/>
    </location>
</feature>
<dbReference type="InterPro" id="IPR036116">
    <property type="entry name" value="FN3_sf"/>
</dbReference>
<dbReference type="InterPro" id="IPR041201">
    <property type="entry name" value="PTPRJ_TM"/>
</dbReference>
<feature type="domain" description="Fibronectin type-III" evidence="19">
    <location>
        <begin position="520"/>
        <end position="612"/>
    </location>
</feature>
<evidence type="ECO:0000256" key="15">
    <source>
        <dbReference type="SAM" id="MobiDB-lite"/>
    </source>
</evidence>
<evidence type="ECO:0000313" key="21">
    <source>
        <dbReference type="Proteomes" id="UP000694425"/>
    </source>
</evidence>
<dbReference type="PANTHER" id="PTHR46957:SF10">
    <property type="entry name" value="PROTEIN TYROSINE PHOSPHATASE, RECEPTOR TYPE, H"/>
    <property type="match status" value="1"/>
</dbReference>
<dbReference type="Gene3D" id="3.90.190.10">
    <property type="entry name" value="Protein tyrosine phosphatase superfamily"/>
    <property type="match status" value="2"/>
</dbReference>
<dbReference type="GO" id="GO:0032870">
    <property type="term" value="P:cellular response to hormone stimulus"/>
    <property type="evidence" value="ECO:0007669"/>
    <property type="project" value="UniProtKB-ARBA"/>
</dbReference>
<feature type="chain" id="PRO_5034844357" description="Receptor-type tyrosine-protein phosphatase V" evidence="16">
    <location>
        <begin position="19"/>
        <end position="1628"/>
    </location>
</feature>
<keyword evidence="7" id="KW-0904">Protein phosphatase</keyword>
<feature type="domain" description="Fibronectin type-III" evidence="19">
    <location>
        <begin position="28"/>
        <end position="121"/>
    </location>
</feature>
<name>A0A8C7B7Y6_NEOVI</name>
<dbReference type="SMART" id="SM00194">
    <property type="entry name" value="PTPc"/>
    <property type="match status" value="1"/>
</dbReference>
<dbReference type="Proteomes" id="UP000694425">
    <property type="component" value="Unplaced"/>
</dbReference>
<proteinExistence type="inferred from homology"/>
<dbReference type="Pfam" id="PF00102">
    <property type="entry name" value="Y_phosphatase"/>
    <property type="match status" value="2"/>
</dbReference>
<evidence type="ECO:0000256" key="2">
    <source>
        <dbReference type="ARBA" id="ARBA00013064"/>
    </source>
</evidence>
<keyword evidence="6" id="KW-0378">Hydrolase</keyword>
<evidence type="ECO:0000256" key="11">
    <source>
        <dbReference type="ARBA" id="ARBA00025789"/>
    </source>
</evidence>
<dbReference type="PROSITE" id="PS00383">
    <property type="entry name" value="TYR_PHOSPHATASE_1"/>
    <property type="match status" value="1"/>
</dbReference>
<accession>A0A8C7B7Y6</accession>
<keyword evidence="21" id="KW-1185">Reference proteome</keyword>
<dbReference type="GO" id="GO:0043235">
    <property type="term" value="C:receptor complex"/>
    <property type="evidence" value="ECO:0007669"/>
    <property type="project" value="TreeGrafter"/>
</dbReference>
<evidence type="ECO:0000256" key="8">
    <source>
        <dbReference type="ARBA" id="ARBA00022989"/>
    </source>
</evidence>
<dbReference type="GO" id="GO:0016020">
    <property type="term" value="C:membrane"/>
    <property type="evidence" value="ECO:0007669"/>
    <property type="project" value="UniProtKB-SubCell"/>
</dbReference>
<comment type="catalytic activity">
    <reaction evidence="12">
        <text>O-phospho-L-tyrosyl-[protein] + H2O = L-tyrosyl-[protein] + phosphate</text>
        <dbReference type="Rhea" id="RHEA:10684"/>
        <dbReference type="Rhea" id="RHEA-COMP:10136"/>
        <dbReference type="Rhea" id="RHEA-COMP:20101"/>
        <dbReference type="ChEBI" id="CHEBI:15377"/>
        <dbReference type="ChEBI" id="CHEBI:43474"/>
        <dbReference type="ChEBI" id="CHEBI:46858"/>
        <dbReference type="ChEBI" id="CHEBI:61978"/>
        <dbReference type="EC" id="3.1.3.48"/>
    </reaction>
</comment>
<dbReference type="InterPro" id="IPR000242">
    <property type="entry name" value="PTP_cat"/>
</dbReference>
<dbReference type="InterPro" id="IPR029021">
    <property type="entry name" value="Prot-tyrosine_phosphatase-like"/>
</dbReference>
<keyword evidence="4 16" id="KW-0732">Signal</keyword>
<reference evidence="20" key="2">
    <citation type="submission" date="2025-09" db="UniProtKB">
        <authorList>
            <consortium name="Ensembl"/>
        </authorList>
    </citation>
    <scope>IDENTIFICATION</scope>
</reference>
<evidence type="ECO:0000259" key="19">
    <source>
        <dbReference type="PROSITE" id="PS50853"/>
    </source>
</evidence>
<protein>
    <recommendedName>
        <fullName evidence="13">Receptor-type tyrosine-protein phosphatase V</fullName>
        <ecNumber evidence="2">3.1.3.48</ecNumber>
    </recommendedName>
    <alternativeName>
        <fullName evidence="14">Embryonic stem cell protein-tyrosine phosphatase</fullName>
    </alternativeName>
</protein>
<dbReference type="PANTHER" id="PTHR46957">
    <property type="entry name" value="CYTOKINE RECEPTOR"/>
    <property type="match status" value="1"/>
</dbReference>
<dbReference type="PROSITE" id="PS50056">
    <property type="entry name" value="TYR_PHOSPHATASE_2"/>
    <property type="match status" value="1"/>
</dbReference>
<evidence type="ECO:0000256" key="16">
    <source>
        <dbReference type="SAM" id="SignalP"/>
    </source>
</evidence>
<evidence type="ECO:0000256" key="5">
    <source>
        <dbReference type="ARBA" id="ARBA00022737"/>
    </source>
</evidence>
<dbReference type="Ensembl" id="ENSNVIT00000021917.1">
    <property type="protein sequence ID" value="ENSNVIP00000018779.1"/>
    <property type="gene ID" value="ENSNVIG00000014677.1"/>
</dbReference>
<dbReference type="InterPro" id="IPR003595">
    <property type="entry name" value="Tyr_Pase_cat"/>
</dbReference>
<dbReference type="GO" id="GO:1901701">
    <property type="term" value="P:cellular response to oxygen-containing compound"/>
    <property type="evidence" value="ECO:0007669"/>
    <property type="project" value="UniProtKB-ARBA"/>
</dbReference>
<dbReference type="SMART" id="SM00060">
    <property type="entry name" value="FN3"/>
    <property type="match status" value="7"/>
</dbReference>
<dbReference type="FunFam" id="3.90.190.10:FF:000149">
    <property type="entry name" value="Receptor-type tyrosine-protein phosphatase V"/>
    <property type="match status" value="1"/>
</dbReference>
<evidence type="ECO:0000256" key="14">
    <source>
        <dbReference type="ARBA" id="ARBA00076448"/>
    </source>
</evidence>
<dbReference type="InterPro" id="IPR016130">
    <property type="entry name" value="Tyr_Pase_AS"/>
</dbReference>
<dbReference type="SUPFAM" id="SSF49265">
    <property type="entry name" value="Fibronectin type III"/>
    <property type="match status" value="6"/>
</dbReference>
<dbReference type="InterPro" id="IPR003961">
    <property type="entry name" value="FN3_dom"/>
</dbReference>
<evidence type="ECO:0000256" key="6">
    <source>
        <dbReference type="ARBA" id="ARBA00022801"/>
    </source>
</evidence>
<feature type="domain" description="Tyrosine specific protein phosphatases" evidence="18">
    <location>
        <begin position="1266"/>
        <end position="1339"/>
    </location>
</feature>
<organism evidence="20 21">
    <name type="scientific">Neovison vison</name>
    <name type="common">American mink</name>
    <name type="synonym">Mustela vison</name>
    <dbReference type="NCBI Taxonomy" id="452646"/>
    <lineage>
        <taxon>Eukaryota</taxon>
        <taxon>Metazoa</taxon>
        <taxon>Chordata</taxon>
        <taxon>Craniata</taxon>
        <taxon>Vertebrata</taxon>
        <taxon>Euteleostomi</taxon>
        <taxon>Mammalia</taxon>
        <taxon>Eutheria</taxon>
        <taxon>Laurasiatheria</taxon>
        <taxon>Carnivora</taxon>
        <taxon>Caniformia</taxon>
        <taxon>Musteloidea</taxon>
        <taxon>Mustelidae</taxon>
        <taxon>Mustelinae</taxon>
        <taxon>Neogale</taxon>
    </lineage>
</organism>
<dbReference type="CDD" id="cd00063">
    <property type="entry name" value="FN3"/>
    <property type="match status" value="1"/>
</dbReference>
<keyword evidence="5" id="KW-0677">Repeat</keyword>
<comment type="similarity">
    <text evidence="11">Belongs to the protein-tyrosine phosphatase family. Receptor class 3 subfamily.</text>
</comment>
<feature type="region of interest" description="Disordered" evidence="15">
    <location>
        <begin position="455"/>
        <end position="477"/>
    </location>
</feature>
<dbReference type="PROSITE" id="PS50055">
    <property type="entry name" value="TYR_PHOSPHATASE_PTP"/>
    <property type="match status" value="2"/>
</dbReference>
<dbReference type="Pfam" id="PF18861">
    <property type="entry name" value="PTP_tm"/>
    <property type="match status" value="1"/>
</dbReference>
<evidence type="ECO:0000256" key="12">
    <source>
        <dbReference type="ARBA" id="ARBA00051722"/>
    </source>
</evidence>
<evidence type="ECO:0000259" key="17">
    <source>
        <dbReference type="PROSITE" id="PS50055"/>
    </source>
</evidence>
<keyword evidence="8" id="KW-1133">Transmembrane helix</keyword>
<feature type="domain" description="Fibronectin type-III" evidence="19">
    <location>
        <begin position="784"/>
        <end position="878"/>
    </location>
</feature>
<dbReference type="Pfam" id="PF00041">
    <property type="entry name" value="fn3"/>
    <property type="match status" value="2"/>
</dbReference>
<dbReference type="SMART" id="SM00404">
    <property type="entry name" value="PTPc_motif"/>
    <property type="match status" value="2"/>
</dbReference>
<sequence>MRPSILFAAFLWLQGFLAKVWWALGAGPPLNVNVSSQGRPTSLFLSWAAPGPDKLSHALRLTRLSPLGSPEGQPLQAHTNASSFEFRDLVPGSRYLLEVTALQACGQNTTVTITARTAPSTVCNLQFYSSGSPSSLEASWGAAPGEQDGYQLLLYHPESQTLVHNISMPLGTLSYNFSHLLAGSEYVLEVTTWAGNLQAKTSVHQWTAPVSPPKLVLRTLGTSALQASWNSSEGAAWLRLVLTDLLGGTNLTAVVRRGVSNHTFLHLSPGTPYELTLSAVAGPQQVAGPNATEWTYPSAPLDLVLIPLPSALWASWKAGPGARDGYLLRLSGQVEKNSTRGPGALNATFPGPLPAGHYVLELRALAGPYSTWARASAWLHGESGLVGSRLGSCPGAPVRSSWVLTPQKQHPLQSLLPSPDRATGPNYSWIASQTIPVSARPQTLYEPLVPQSLEVTGRSSPSDLAQEGSRATWHQEGSQRSWGSLVALGPESCSLTPRGLMPSSRYIVSELTVWGGVPAPPANLSLGLASQPPALMASWSPPPGDRDGFQLWLYRLRPLTLESRETLPPEAQNFSWARLSPGTEFLVQLATLRGPDESSRANATGWTHGYQVTLYQEGAQAGVSTVGAEADSTSFSALTPGTQYEVEIVSKAGPLRTAAANASGWTWPHLGSAGLWPRALGPQQPASPALLPSTAPLTPSELLVSMQASSAVISLAWASGPRGHGLCHAQLSEAGRLSWEQPLGLGQAHLILRDLTPGRNLSLSILCQAGPLRASTHPVVLPVEPGPVEDVQCQPEATHLALNWMVPSGDVDVCLVVAEQLATGGDAHLVFQANTSGDALLVPSLVPATSYRLSLTVLGRNGLWSRVVTLVCATSAEGWHPPDLAAAPQLEPEAGTGVMITRGMFGKDDGQIQWYGIIATTNMSLVRPPQEAINHTWYDHYYGGCDSYLAILLPNPFYPGPWAVPRSWMVPMGTEDCGQTQEICNGQLKPGSQYRFSVVAFTRHSPPETIISFSAFSGRVGTWLWFQLGPGGGKECWGPPLLRLEGGLRWGFTIILPSPLPTRRTHRPIPIQSFRQSYEAKSAHAHQAFFQEFEELKEVGKEQPRLEAEHPANAMKNRYPHVLPYDHSRVRLTQLEGEPHSDYINANFVPGYTDPQEFIATQGPLKKTLEDFWRLVWEQQVHIIVMLTVGMENGRVLCEHYWPADPTPITHGHIMVHLLAEEPEDEWTKREFQLQHVAQQQQRRVKQLQFTTWPDHSVPEAPRSLLTFVELVREQARVIQGTGPILVHCSAGVGRTGTFVALSRLLRQLEEEQTVDVFNAVYALRLYRPLMIQTPSQYIFLHSCLLNKILEGPSPISVTNFAQACAKRAANGNAGFLKEYKLLLQAINDLADSSAPPPGYEQDSMSSCELRFSPVEDSPPNEMLEACLFSGGPSGHDHVVLTGPAGPQEFWELVWEHGAHVLVSLCPPDTWEKEFWPTETRPIVTDMVTVHWVAESDTAGWPCTLLRVTHGKSRKERQVQRLLFPRWEPGRELPATTLLPFLAAVGRCCCRDKTKPGTLLSHSSKGVAQLGTFLAMDQLLQQAGAEGTVDIFNMALQQSLACGLMTPTLEQYIYLYNCLNSALMDGLP</sequence>
<evidence type="ECO:0000256" key="3">
    <source>
        <dbReference type="ARBA" id="ARBA00022692"/>
    </source>
</evidence>
<dbReference type="InterPro" id="IPR000387">
    <property type="entry name" value="Tyr_Pase_dom"/>
</dbReference>
<feature type="signal peptide" evidence="16">
    <location>
        <begin position="1"/>
        <end position="18"/>
    </location>
</feature>
<dbReference type="Gene3D" id="2.60.40.10">
    <property type="entry name" value="Immunoglobulins"/>
    <property type="match status" value="3"/>
</dbReference>
<dbReference type="PRINTS" id="PR00700">
    <property type="entry name" value="PRTYPHPHTASE"/>
</dbReference>